<comment type="caution">
    <text evidence="1">The sequence shown here is derived from an EMBL/GenBank/DDBJ whole genome shotgun (WGS) entry which is preliminary data.</text>
</comment>
<sequence>MAYFTTCVAEEGFTNLSPLYLPLSPRYEYSRPRVFYIIQNEGAISKQPGVLPSKNGHCFKQASVGFAQEARHSATHHVPKEEYQRCCNDERALSASADLQSALIGIRLSRGRERDGQSVLLAQHQRGTLLGATLAHLTLTAINQEKLISS</sequence>
<protein>
    <submittedName>
        <fullName evidence="1">Uncharacterized protein</fullName>
    </submittedName>
</protein>
<proteinExistence type="predicted"/>
<gene>
    <name evidence="1" type="ORF">NDU88_003758</name>
</gene>
<organism evidence="1 2">
    <name type="scientific">Pleurodeles waltl</name>
    <name type="common">Iberian ribbed newt</name>
    <dbReference type="NCBI Taxonomy" id="8319"/>
    <lineage>
        <taxon>Eukaryota</taxon>
        <taxon>Metazoa</taxon>
        <taxon>Chordata</taxon>
        <taxon>Craniata</taxon>
        <taxon>Vertebrata</taxon>
        <taxon>Euteleostomi</taxon>
        <taxon>Amphibia</taxon>
        <taxon>Batrachia</taxon>
        <taxon>Caudata</taxon>
        <taxon>Salamandroidea</taxon>
        <taxon>Salamandridae</taxon>
        <taxon>Pleurodelinae</taxon>
        <taxon>Pleurodeles</taxon>
    </lineage>
</organism>
<name>A0AAV7UCZ8_PLEWA</name>
<evidence type="ECO:0000313" key="2">
    <source>
        <dbReference type="Proteomes" id="UP001066276"/>
    </source>
</evidence>
<dbReference type="AlphaFoldDB" id="A0AAV7UCZ8"/>
<keyword evidence="2" id="KW-1185">Reference proteome</keyword>
<accession>A0AAV7UCZ8</accession>
<dbReference type="Proteomes" id="UP001066276">
    <property type="component" value="Chromosome 3_1"/>
</dbReference>
<dbReference type="EMBL" id="JANPWB010000005">
    <property type="protein sequence ID" value="KAJ1186979.1"/>
    <property type="molecule type" value="Genomic_DNA"/>
</dbReference>
<evidence type="ECO:0000313" key="1">
    <source>
        <dbReference type="EMBL" id="KAJ1186979.1"/>
    </source>
</evidence>
<reference evidence="1" key="1">
    <citation type="journal article" date="2022" name="bioRxiv">
        <title>Sequencing and chromosome-scale assembly of the giantPleurodeles waltlgenome.</title>
        <authorList>
            <person name="Brown T."/>
            <person name="Elewa A."/>
            <person name="Iarovenko S."/>
            <person name="Subramanian E."/>
            <person name="Araus A.J."/>
            <person name="Petzold A."/>
            <person name="Susuki M."/>
            <person name="Suzuki K.-i.T."/>
            <person name="Hayashi T."/>
            <person name="Toyoda A."/>
            <person name="Oliveira C."/>
            <person name="Osipova E."/>
            <person name="Leigh N.D."/>
            <person name="Simon A."/>
            <person name="Yun M.H."/>
        </authorList>
    </citation>
    <scope>NUCLEOTIDE SEQUENCE</scope>
    <source>
        <strain evidence="1">20211129_DDA</strain>
        <tissue evidence="1">Liver</tissue>
    </source>
</reference>